<dbReference type="AlphaFoldDB" id="A0A1X6WS34"/>
<accession>A0A1X6WS34</accession>
<name>A0A1X6WS34_9ENTE</name>
<feature type="coiled-coil region" evidence="1">
    <location>
        <begin position="139"/>
        <end position="166"/>
    </location>
</feature>
<dbReference type="InterPro" id="IPR051162">
    <property type="entry name" value="T4SS_component"/>
</dbReference>
<dbReference type="InterPro" id="IPR027417">
    <property type="entry name" value="P-loop_NTPase"/>
</dbReference>
<reference evidence="3" key="1">
    <citation type="submission" date="2017-02" db="EMBL/GenBank/DDBJ databases">
        <authorList>
            <person name="Dridi B."/>
        </authorList>
    </citation>
    <scope>NUCLEOTIDE SEQUENCE [LARGE SCALE GENOMIC DNA]</scope>
    <source>
        <strain evidence="3">bH819</strain>
    </source>
</reference>
<dbReference type="EMBL" id="FWFD01000019">
    <property type="protein sequence ID" value="SLM87077.1"/>
    <property type="molecule type" value="Genomic_DNA"/>
</dbReference>
<dbReference type="Gene3D" id="3.40.50.300">
    <property type="entry name" value="P-loop containing nucleotide triphosphate hydrolases"/>
    <property type="match status" value="2"/>
</dbReference>
<dbReference type="OrthoDB" id="9804380at2"/>
<evidence type="ECO:0000313" key="2">
    <source>
        <dbReference type="EMBL" id="SLM87077.1"/>
    </source>
</evidence>
<dbReference type="SUPFAM" id="SSF52540">
    <property type="entry name" value="P-loop containing nucleoside triphosphate hydrolases"/>
    <property type="match status" value="1"/>
</dbReference>
<organism evidence="2 3">
    <name type="scientific">Vagococcus fluvialis bH819</name>
    <dbReference type="NCBI Taxonomy" id="1255619"/>
    <lineage>
        <taxon>Bacteria</taxon>
        <taxon>Bacillati</taxon>
        <taxon>Bacillota</taxon>
        <taxon>Bacilli</taxon>
        <taxon>Lactobacillales</taxon>
        <taxon>Enterococcaceae</taxon>
        <taxon>Vagococcus</taxon>
    </lineage>
</organism>
<keyword evidence="3" id="KW-1185">Reference proteome</keyword>
<dbReference type="PANTHER" id="PTHR30121">
    <property type="entry name" value="UNCHARACTERIZED PROTEIN YJGR-RELATED"/>
    <property type="match status" value="1"/>
</dbReference>
<dbReference type="RefSeq" id="WP_086952697.1">
    <property type="nucleotide sequence ID" value="NZ_FWFD01000019.1"/>
</dbReference>
<keyword evidence="1" id="KW-0175">Coiled coil</keyword>
<evidence type="ECO:0000313" key="3">
    <source>
        <dbReference type="Proteomes" id="UP000195918"/>
    </source>
</evidence>
<dbReference type="Proteomes" id="UP000195918">
    <property type="component" value="Unassembled WGS sequence"/>
</dbReference>
<gene>
    <name evidence="2" type="ORF">FM121_13345</name>
</gene>
<proteinExistence type="predicted"/>
<dbReference type="PANTHER" id="PTHR30121:SF6">
    <property type="entry name" value="SLR6007 PROTEIN"/>
    <property type="match status" value="1"/>
</dbReference>
<evidence type="ECO:0000256" key="1">
    <source>
        <dbReference type="SAM" id="Coils"/>
    </source>
</evidence>
<sequence>MLATKKQVRTLIEQGYDLNFIEKVQTKGGLKFGERHISTGDGYVSCIAVYEFAEDVNSRWLIDIMGITDTVATLDIATADKEDLLKKINTSIGELDYRSTNENRTTDKTDAVLDKYNLEDFALEITKRGEVVKVVQARIFVYNDSLEELEKKIAEIRKDLGSVNHKAVVPLFRMDQEWQSLFENCSSQEAQIFARKGLTVPAKNIGGGIPFHHKALKDPQGFYLGTTSTGGAFIFDPFYSTQQRRSFNGFILGKMGFGKSTTLKQFQEGLQAKNCFIRGFDKSGEYEEMVRQSGGVYVDLSGGDMTVNPLQVYSTVIDKFGNVDESKSFQNHMTKCSNQLRFLEPDIPNSAIREYKLLLQEFYLETGLLPRTWVTAKDDNERNSLNTNICNLRNEQYPIYEDFLSYMKERQYKLKNPTPERVRDIEMVILIVTDMCVSNPQIFNGITTMPNFDTTKIVYYNIDNISKLDEPVFHCQLFTALTTIWNSALQNGKTQTKLIRDKKIQLQDSLDFMVLIDECHNVINANNKYACKYVLSFQREMRKMRAGVYFATQTPEEIIPKDGSSEVADIIRNIFNLCTFKCFFNLDSALLEDLKKVLKNSVTDTELMLLPNLNVGEAVVQTTGEDTYLVFFDPEKDQLERFNGGE</sequence>
<protein>
    <submittedName>
        <fullName evidence="2">Putative ATPase TraE</fullName>
    </submittedName>
</protein>